<dbReference type="SUPFAM" id="SSF48371">
    <property type="entry name" value="ARM repeat"/>
    <property type="match status" value="1"/>
</dbReference>
<evidence type="ECO:0000256" key="8">
    <source>
        <dbReference type="ARBA" id="ARBA00023329"/>
    </source>
</evidence>
<protein>
    <recommendedName>
        <fullName evidence="9">AP-1 complex subunit gamma</fullName>
    </recommendedName>
</protein>
<evidence type="ECO:0000256" key="4">
    <source>
        <dbReference type="ARBA" id="ARBA00022448"/>
    </source>
</evidence>
<keyword evidence="5 9" id="KW-0653">Protein transport</keyword>
<dbReference type="EMBL" id="JAPFFF010000005">
    <property type="protein sequence ID" value="KAK8890091.1"/>
    <property type="molecule type" value="Genomic_DNA"/>
</dbReference>
<dbReference type="InterPro" id="IPR008152">
    <property type="entry name" value="Clathrin_a/b/g-adaptin_app_Ig"/>
</dbReference>
<dbReference type="SUPFAM" id="SSF49348">
    <property type="entry name" value="Clathrin adaptor appendage domain"/>
    <property type="match status" value="1"/>
</dbReference>
<evidence type="ECO:0000256" key="2">
    <source>
        <dbReference type="ARBA" id="ARBA00004555"/>
    </source>
</evidence>
<dbReference type="InterPro" id="IPR002553">
    <property type="entry name" value="Clathrin/coatomer_adapt-like_N"/>
</dbReference>
<name>A0ABR2KH65_9EUKA</name>
<evidence type="ECO:0000256" key="5">
    <source>
        <dbReference type="ARBA" id="ARBA00022927"/>
    </source>
</evidence>
<evidence type="ECO:0000256" key="9">
    <source>
        <dbReference type="PIRNR" id="PIRNR037094"/>
    </source>
</evidence>
<dbReference type="Gene3D" id="1.25.10.10">
    <property type="entry name" value="Leucine-rich Repeat Variant"/>
    <property type="match status" value="1"/>
</dbReference>
<keyword evidence="4 9" id="KW-0813">Transport</keyword>
<organism evidence="11 12">
    <name type="scientific">Tritrichomonas musculus</name>
    <dbReference type="NCBI Taxonomy" id="1915356"/>
    <lineage>
        <taxon>Eukaryota</taxon>
        <taxon>Metamonada</taxon>
        <taxon>Parabasalia</taxon>
        <taxon>Tritrichomonadida</taxon>
        <taxon>Tritrichomonadidae</taxon>
        <taxon>Tritrichomonas</taxon>
    </lineage>
</organism>
<feature type="domain" description="GAE" evidence="10">
    <location>
        <begin position="713"/>
        <end position="828"/>
    </location>
</feature>
<dbReference type="Gene3D" id="2.60.40.1230">
    <property type="match status" value="1"/>
</dbReference>
<dbReference type="InterPro" id="IPR008153">
    <property type="entry name" value="GAE_dom"/>
</dbReference>
<reference evidence="11 12" key="1">
    <citation type="submission" date="2024-04" db="EMBL/GenBank/DDBJ databases">
        <title>Tritrichomonas musculus Genome.</title>
        <authorList>
            <person name="Alves-Ferreira E."/>
            <person name="Grigg M."/>
            <person name="Lorenzi H."/>
            <person name="Galac M."/>
        </authorList>
    </citation>
    <scope>NUCLEOTIDE SEQUENCE [LARGE SCALE GENOMIC DNA]</scope>
    <source>
        <strain evidence="11 12">EAF2021</strain>
    </source>
</reference>
<comment type="subcellular location">
    <subcellularLocation>
        <location evidence="1">Cytoplasmic vesicle membrane</location>
    </subcellularLocation>
    <subcellularLocation>
        <location evidence="2">Golgi apparatus</location>
    </subcellularLocation>
</comment>
<dbReference type="Pfam" id="PF01602">
    <property type="entry name" value="Adaptin_N"/>
    <property type="match status" value="1"/>
</dbReference>
<dbReference type="Pfam" id="PF02883">
    <property type="entry name" value="Alpha_adaptinC2"/>
    <property type="match status" value="1"/>
</dbReference>
<dbReference type="Proteomes" id="UP001470230">
    <property type="component" value="Unassembled WGS sequence"/>
</dbReference>
<proteinExistence type="inferred from homology"/>
<evidence type="ECO:0000256" key="1">
    <source>
        <dbReference type="ARBA" id="ARBA00004156"/>
    </source>
</evidence>
<evidence type="ECO:0000256" key="7">
    <source>
        <dbReference type="ARBA" id="ARBA00023136"/>
    </source>
</evidence>
<dbReference type="InterPro" id="IPR016024">
    <property type="entry name" value="ARM-type_fold"/>
</dbReference>
<dbReference type="InterPro" id="IPR013041">
    <property type="entry name" value="Clathrin_app_Ig-like_sf"/>
</dbReference>
<evidence type="ECO:0000259" key="10">
    <source>
        <dbReference type="PROSITE" id="PS50180"/>
    </source>
</evidence>
<keyword evidence="6 9" id="KW-0333">Golgi apparatus</keyword>
<sequence>MTQELNDFISSVRLADTIEHEKFLIHSEQANMRSYVRECDPTMRPRIVAKLLFLCIYGENVSYGQMEAITLMSQERLSYKRIGYVAAGVILDEQSELTVLITHTITKDLESKDPHVQCLALSFIANMGSVELCQAVTSHIIRLSESPSSLVMKRSAMAACRIVQRVPDVADTFKPIVNKLLKNGSHGVVIAAINLMDNIIQAKPSMKSAWLRYVPAFTKILRQLNQSKASREFQFTVFNDPFLQFRLMKILGILNRPSDELDDVLESITTGVDIRRNSGRSLLFQAVDTIVLTAKKPSLRGLAFSQIGRLFQFKEANVLYSALSVYSRILYSGREIVGRTSVDTIALQRYKTQVVKCLSHRDSSIRRRALDVVSALVDEKNVESLVPEVLDYVKLADSEFRVELVGKIFTAIQRFSPNSMWTFDMVHRILIDNGNYVGNDIITNFCRLISRTPELQQHAVHQLGASMLNFSDDQALMQVTAWVLGEYMIRDDENGGGFDSLSRVLLMPQTTPATKGYIITALGKLAVRFSKKQELVELLKPLMTNSNLDVQQRAGEISAIVEMNDVCEDILSSNEPNDNSMSASSSVTNFKSNSITNLNAYSNNKANTNKNDDDEDDLLLILDAPSQNEQQNNATSATNNTSAVDDILSLVPPSSSGLDSTGASTISSHNSISTVATNSISGVTGTNNSGAIEQNGPIDLTQKEQSSAEKIKPPPGAVEGLRTPDYVIYFEIRKNPQNQKQIAIRASIFNLGSMPLNNFNIKYGVPYGWFIQTQSQSSTKLEPIGGMPILQQMMAYTQTDTILMMKTQISYIYGSQPIVENGEVAPIFG</sequence>
<dbReference type="PROSITE" id="PS50180">
    <property type="entry name" value="GAE"/>
    <property type="match status" value="1"/>
</dbReference>
<keyword evidence="8 9" id="KW-0968">Cytoplasmic vesicle</keyword>
<comment type="similarity">
    <text evidence="3 9">Belongs to the adaptor complexes large subunit family.</text>
</comment>
<dbReference type="InterPro" id="IPR011989">
    <property type="entry name" value="ARM-like"/>
</dbReference>
<dbReference type="PANTHER" id="PTHR22780">
    <property type="entry name" value="ADAPTIN, ALPHA/GAMMA/EPSILON"/>
    <property type="match status" value="1"/>
</dbReference>
<evidence type="ECO:0000256" key="6">
    <source>
        <dbReference type="ARBA" id="ARBA00023034"/>
    </source>
</evidence>
<evidence type="ECO:0000313" key="11">
    <source>
        <dbReference type="EMBL" id="KAK8890091.1"/>
    </source>
</evidence>
<dbReference type="InterPro" id="IPR050840">
    <property type="entry name" value="Adaptor_Complx_Large_Subunit"/>
</dbReference>
<comment type="caution">
    <text evidence="11">The sequence shown here is derived from an EMBL/GenBank/DDBJ whole genome shotgun (WGS) entry which is preliminary data.</text>
</comment>
<gene>
    <name evidence="11" type="ORF">M9Y10_034850</name>
</gene>
<accession>A0ABR2KH65</accession>
<evidence type="ECO:0000313" key="12">
    <source>
        <dbReference type="Proteomes" id="UP001470230"/>
    </source>
</evidence>
<keyword evidence="12" id="KW-1185">Reference proteome</keyword>
<dbReference type="InterPro" id="IPR017107">
    <property type="entry name" value="AP1_complex_gsu"/>
</dbReference>
<dbReference type="PIRSF" id="PIRSF037094">
    <property type="entry name" value="AP1_complex_gamma"/>
    <property type="match status" value="1"/>
</dbReference>
<keyword evidence="7 9" id="KW-0472">Membrane</keyword>
<evidence type="ECO:0000256" key="3">
    <source>
        <dbReference type="ARBA" id="ARBA00006613"/>
    </source>
</evidence>